<dbReference type="GO" id="GO:1990904">
    <property type="term" value="C:ribonucleoprotein complex"/>
    <property type="evidence" value="ECO:0007669"/>
    <property type="project" value="UniProtKB-KW"/>
</dbReference>
<dbReference type="Pfam" id="PF17136">
    <property type="entry name" value="ribosomal_L24"/>
    <property type="match status" value="1"/>
</dbReference>
<evidence type="ECO:0000259" key="7">
    <source>
        <dbReference type="SMART" id="SM00739"/>
    </source>
</evidence>
<evidence type="ECO:0000256" key="6">
    <source>
        <dbReference type="RuleBase" id="RU003477"/>
    </source>
</evidence>
<dbReference type="AlphaFoldDB" id="A0A2H0KW92"/>
<dbReference type="GO" id="GO:0019843">
    <property type="term" value="F:rRNA binding"/>
    <property type="evidence" value="ECO:0007669"/>
    <property type="project" value="UniProtKB-UniRule"/>
</dbReference>
<dbReference type="NCBIfam" id="TIGR01079">
    <property type="entry name" value="rplX_bact"/>
    <property type="match status" value="1"/>
</dbReference>
<dbReference type="GO" id="GO:0006412">
    <property type="term" value="P:translation"/>
    <property type="evidence" value="ECO:0007669"/>
    <property type="project" value="UniProtKB-UniRule"/>
</dbReference>
<comment type="similarity">
    <text evidence="1 5 6">Belongs to the universal ribosomal protein uL24 family.</text>
</comment>
<dbReference type="SMART" id="SM00739">
    <property type="entry name" value="KOW"/>
    <property type="match status" value="1"/>
</dbReference>
<comment type="subunit">
    <text evidence="5">Part of the 50S ribosomal subunit.</text>
</comment>
<dbReference type="InterPro" id="IPR003256">
    <property type="entry name" value="Ribosomal_uL24"/>
</dbReference>
<dbReference type="InterPro" id="IPR041988">
    <property type="entry name" value="Ribosomal_uL24_KOW"/>
</dbReference>
<comment type="function">
    <text evidence="5">One of the proteins that surrounds the polypeptide exit tunnel on the outside of the subunit.</text>
</comment>
<protein>
    <recommendedName>
        <fullName evidence="4 5">Large ribosomal subunit protein uL24</fullName>
    </recommendedName>
</protein>
<name>A0A2H0KW92_9BACT</name>
<dbReference type="GO" id="GO:0005840">
    <property type="term" value="C:ribosome"/>
    <property type="evidence" value="ECO:0007669"/>
    <property type="project" value="UniProtKB-KW"/>
</dbReference>
<evidence type="ECO:0000313" key="9">
    <source>
        <dbReference type="Proteomes" id="UP000229317"/>
    </source>
</evidence>
<dbReference type="GO" id="GO:0003735">
    <property type="term" value="F:structural constituent of ribosome"/>
    <property type="evidence" value="ECO:0007669"/>
    <property type="project" value="InterPro"/>
</dbReference>
<evidence type="ECO:0000256" key="5">
    <source>
        <dbReference type="HAMAP-Rule" id="MF_01326"/>
    </source>
</evidence>
<keyword evidence="2 5" id="KW-0689">Ribosomal protein</keyword>
<accession>A0A2H0KW92</accession>
<feature type="domain" description="KOW" evidence="7">
    <location>
        <begin position="2"/>
        <end position="29"/>
    </location>
</feature>
<dbReference type="SUPFAM" id="SSF50104">
    <property type="entry name" value="Translation proteins SH3-like domain"/>
    <property type="match status" value="1"/>
</dbReference>
<evidence type="ECO:0000313" key="8">
    <source>
        <dbReference type="EMBL" id="PIQ75575.1"/>
    </source>
</evidence>
<dbReference type="InterPro" id="IPR014722">
    <property type="entry name" value="Rib_uL2_dom2"/>
</dbReference>
<evidence type="ECO:0000256" key="1">
    <source>
        <dbReference type="ARBA" id="ARBA00010618"/>
    </source>
</evidence>
<dbReference type="Proteomes" id="UP000229317">
    <property type="component" value="Unassembled WGS sequence"/>
</dbReference>
<dbReference type="Gene3D" id="2.30.30.30">
    <property type="match status" value="1"/>
</dbReference>
<dbReference type="InterPro" id="IPR008991">
    <property type="entry name" value="Translation_prot_SH3-like_sf"/>
</dbReference>
<keyword evidence="5" id="KW-0699">rRNA-binding</keyword>
<dbReference type="InterPro" id="IPR005824">
    <property type="entry name" value="KOW"/>
</dbReference>
<dbReference type="PANTHER" id="PTHR12903">
    <property type="entry name" value="MITOCHONDRIAL RIBOSOMAL PROTEIN L24"/>
    <property type="match status" value="1"/>
</dbReference>
<dbReference type="PROSITE" id="PS01108">
    <property type="entry name" value="RIBOSOMAL_L24"/>
    <property type="match status" value="1"/>
</dbReference>
<dbReference type="InterPro" id="IPR057264">
    <property type="entry name" value="Ribosomal_uL24_C"/>
</dbReference>
<organism evidence="8 9">
    <name type="scientific">Candidatus Portnoybacteria bacterium CG11_big_fil_rev_8_21_14_0_20_40_15</name>
    <dbReference type="NCBI Taxonomy" id="1974817"/>
    <lineage>
        <taxon>Bacteria</taxon>
        <taxon>Candidatus Portnoyibacteriota</taxon>
    </lineage>
</organism>
<dbReference type="CDD" id="cd06089">
    <property type="entry name" value="KOW_RPL26"/>
    <property type="match status" value="1"/>
</dbReference>
<keyword evidence="5" id="KW-0694">RNA-binding</keyword>
<dbReference type="Pfam" id="PF00467">
    <property type="entry name" value="KOW"/>
    <property type="match status" value="1"/>
</dbReference>
<evidence type="ECO:0000256" key="4">
    <source>
        <dbReference type="ARBA" id="ARBA00035206"/>
    </source>
</evidence>
<sequence>MKIKKNDIILVMSGKDKGKKGKVIKVFPETSKIVVENINLVKKHVRAKKQGEKGQVVAITKAFHASKVKLVCPKCGQAARIGYKIMESGKFRICKKCKEEI</sequence>
<comment type="function">
    <text evidence="5">One of two assembly initiator proteins, it binds directly to the 5'-end of the 23S rRNA, where it nucleates assembly of the 50S subunit.</text>
</comment>
<keyword evidence="3 5" id="KW-0687">Ribonucleoprotein</keyword>
<dbReference type="InterPro" id="IPR005825">
    <property type="entry name" value="Ribosomal_uL24_CS"/>
</dbReference>
<evidence type="ECO:0000256" key="2">
    <source>
        <dbReference type="ARBA" id="ARBA00022980"/>
    </source>
</evidence>
<dbReference type="HAMAP" id="MF_01326_B">
    <property type="entry name" value="Ribosomal_uL24_B"/>
    <property type="match status" value="1"/>
</dbReference>
<gene>
    <name evidence="5" type="primary">rplX</name>
    <name evidence="8" type="ORF">COV84_00465</name>
</gene>
<comment type="caution">
    <text evidence="8">The sequence shown here is derived from an EMBL/GenBank/DDBJ whole genome shotgun (WGS) entry which is preliminary data.</text>
</comment>
<reference evidence="8 9" key="1">
    <citation type="submission" date="2017-09" db="EMBL/GenBank/DDBJ databases">
        <title>Depth-based differentiation of microbial function through sediment-hosted aquifers and enrichment of novel symbionts in the deep terrestrial subsurface.</title>
        <authorList>
            <person name="Probst A.J."/>
            <person name="Ladd B."/>
            <person name="Jarett J.K."/>
            <person name="Geller-Mcgrath D.E."/>
            <person name="Sieber C.M."/>
            <person name="Emerson J.B."/>
            <person name="Anantharaman K."/>
            <person name="Thomas B.C."/>
            <person name="Malmstrom R."/>
            <person name="Stieglmeier M."/>
            <person name="Klingl A."/>
            <person name="Woyke T."/>
            <person name="Ryan C.M."/>
            <person name="Banfield J.F."/>
        </authorList>
    </citation>
    <scope>NUCLEOTIDE SEQUENCE [LARGE SCALE GENOMIC DNA]</scope>
    <source>
        <strain evidence="8">CG11_big_fil_rev_8_21_14_0_20_40_15</strain>
    </source>
</reference>
<dbReference type="EMBL" id="PCVO01000005">
    <property type="protein sequence ID" value="PIQ75575.1"/>
    <property type="molecule type" value="Genomic_DNA"/>
</dbReference>
<proteinExistence type="inferred from homology"/>
<evidence type="ECO:0000256" key="3">
    <source>
        <dbReference type="ARBA" id="ARBA00023274"/>
    </source>
</evidence>